<evidence type="ECO:0000256" key="1">
    <source>
        <dbReference type="ARBA" id="ARBA00001709"/>
    </source>
</evidence>
<evidence type="ECO:0000256" key="3">
    <source>
        <dbReference type="ARBA" id="ARBA00011915"/>
    </source>
</evidence>
<dbReference type="GO" id="GO:0005739">
    <property type="term" value="C:mitochondrion"/>
    <property type="evidence" value="ECO:0007669"/>
    <property type="project" value="UniProtKB-SubCell"/>
</dbReference>
<dbReference type="Proteomes" id="UP000320333">
    <property type="component" value="Unassembled WGS sequence"/>
</dbReference>
<dbReference type="InterPro" id="IPR029045">
    <property type="entry name" value="ClpP/crotonase-like_dom_sf"/>
</dbReference>
<dbReference type="GO" id="GO:0006574">
    <property type="term" value="P:L-valine catabolic process"/>
    <property type="evidence" value="ECO:0007669"/>
    <property type="project" value="TreeGrafter"/>
</dbReference>
<dbReference type="GO" id="GO:0003860">
    <property type="term" value="F:3-hydroxyisobutyryl-CoA hydrolase activity"/>
    <property type="evidence" value="ECO:0007669"/>
    <property type="project" value="UniProtKB-EC"/>
</dbReference>
<dbReference type="PROSITE" id="PS00166">
    <property type="entry name" value="ENOYL_COA_HYDRATASE"/>
    <property type="match status" value="1"/>
</dbReference>
<keyword evidence="5" id="KW-0496">Mitochondrion</keyword>
<comment type="subcellular location">
    <subcellularLocation>
        <location evidence="2">Mitochondrion</location>
    </subcellularLocation>
</comment>
<comment type="caution">
    <text evidence="8">The sequence shown here is derived from an EMBL/GenBank/DDBJ whole genome shotgun (WGS) entry which is preliminary data.</text>
</comment>
<comment type="catalytic activity">
    <reaction evidence="1">
        <text>3-hydroxy-2-methylpropanoyl-CoA + H2O = 3-hydroxy-2-methylpropanoate + CoA + H(+)</text>
        <dbReference type="Rhea" id="RHEA:20888"/>
        <dbReference type="ChEBI" id="CHEBI:11805"/>
        <dbReference type="ChEBI" id="CHEBI:15377"/>
        <dbReference type="ChEBI" id="CHEBI:15378"/>
        <dbReference type="ChEBI" id="CHEBI:57287"/>
        <dbReference type="ChEBI" id="CHEBI:57340"/>
        <dbReference type="EC" id="3.1.2.4"/>
    </reaction>
</comment>
<dbReference type="Gene3D" id="3.90.226.10">
    <property type="entry name" value="2-enoyl-CoA Hydratase, Chain A, domain 1"/>
    <property type="match status" value="1"/>
</dbReference>
<keyword evidence="9" id="KW-1185">Reference proteome</keyword>
<evidence type="ECO:0000256" key="4">
    <source>
        <dbReference type="ARBA" id="ARBA00022801"/>
    </source>
</evidence>
<dbReference type="InterPro" id="IPR032259">
    <property type="entry name" value="HIBYL-CoA-H"/>
</dbReference>
<dbReference type="AlphaFoldDB" id="A0A507FLJ0"/>
<evidence type="ECO:0000313" key="9">
    <source>
        <dbReference type="Proteomes" id="UP000320333"/>
    </source>
</evidence>
<dbReference type="CDD" id="cd06558">
    <property type="entry name" value="crotonase-like"/>
    <property type="match status" value="1"/>
</dbReference>
<sequence length="484" mass="53349">MAAAAEVLTRRMQNMQVLLLNRPAAMNALNHNMVKIMTPKLKLFDESDVTKTVLLTSVEGSRAFCAGGDIKALTQAESGAREDIAAAVGFMQNEYELNHLIGTANKPIIALINGIAMGGGIGLSVHAPFRIATEKSVFAMPETGIGLFPDVGGSFFLPRLDGELGTYLGLTGQRLKGMEVYMAGIATHFVPSDRLPALLDRLGALDVSDVEVVNNAIEEYVAEPPSIADWKAWSLGGNVGDAINRCFAGKSLEEILEALDKEGTAWAKSTKDTIKSMSPMSLKVTLEQLRRGREQDFATCFRMEYRMVQESLQSHDFFEGVKARLYERRDPVWNPSWENLSAPGLTLEDITKRFFTKRSSLPESLSLISPRLNLHNDLSYFEYPHRTLSGLPTDRDVSRVLKSVKGDRSKALDQLSFVFMYLLGGSSLTMRTRFMQEWGGYNKGMMGTDHNSLPKVSPIRGGNGRGKIGLVEKVESILARDSKM</sequence>
<dbReference type="PANTHER" id="PTHR43176">
    <property type="entry name" value="3-HYDROXYISOBUTYRYL-COA HYDROLASE-RELATED"/>
    <property type="match status" value="1"/>
</dbReference>
<dbReference type="NCBIfam" id="NF004127">
    <property type="entry name" value="PRK05617.1"/>
    <property type="match status" value="1"/>
</dbReference>
<name>A0A507FLJ0_9FUNG</name>
<evidence type="ECO:0000256" key="5">
    <source>
        <dbReference type="ARBA" id="ARBA00023128"/>
    </source>
</evidence>
<evidence type="ECO:0000313" key="8">
    <source>
        <dbReference type="EMBL" id="TPX76298.1"/>
    </source>
</evidence>
<dbReference type="InterPro" id="IPR018376">
    <property type="entry name" value="Enoyl-CoA_hyd/isom_CS"/>
</dbReference>
<dbReference type="Pfam" id="PF16113">
    <property type="entry name" value="ECH_2"/>
    <property type="match status" value="1"/>
</dbReference>
<protein>
    <recommendedName>
        <fullName evidence="3">3-hydroxyisobutyryl-CoA hydrolase</fullName>
        <ecNumber evidence="3">3.1.2.4</ecNumber>
    </recommendedName>
    <alternativeName>
        <fullName evidence="6">3-hydroxyisobutyryl-coenzyme A hydrolase</fullName>
    </alternativeName>
</protein>
<dbReference type="FunFam" id="3.90.226.10:FF:000026">
    <property type="entry name" value="3-hydroxyisobutyryl-CoA hydrolase, mitochondrial"/>
    <property type="match status" value="1"/>
</dbReference>
<dbReference type="InterPro" id="IPR045004">
    <property type="entry name" value="ECH_dom"/>
</dbReference>
<proteinExistence type="predicted"/>
<dbReference type="PANTHER" id="PTHR43176:SF3">
    <property type="entry name" value="3-HYDROXYISOBUTYRYL-COA HYDROLASE, MITOCHONDRIAL"/>
    <property type="match status" value="1"/>
</dbReference>
<keyword evidence="4" id="KW-0378">Hydrolase</keyword>
<evidence type="ECO:0000256" key="2">
    <source>
        <dbReference type="ARBA" id="ARBA00004173"/>
    </source>
</evidence>
<feature type="domain" description="Enoyl-CoA hydratase/isomerase" evidence="7">
    <location>
        <begin position="16"/>
        <end position="336"/>
    </location>
</feature>
<evidence type="ECO:0000256" key="6">
    <source>
        <dbReference type="ARBA" id="ARBA00031181"/>
    </source>
</evidence>
<accession>A0A507FLJ0</accession>
<dbReference type="EC" id="3.1.2.4" evidence="3"/>
<dbReference type="EMBL" id="QEAP01000051">
    <property type="protein sequence ID" value="TPX76298.1"/>
    <property type="molecule type" value="Genomic_DNA"/>
</dbReference>
<organism evidence="8 9">
    <name type="scientific">Chytriomyces confervae</name>
    <dbReference type="NCBI Taxonomy" id="246404"/>
    <lineage>
        <taxon>Eukaryota</taxon>
        <taxon>Fungi</taxon>
        <taxon>Fungi incertae sedis</taxon>
        <taxon>Chytridiomycota</taxon>
        <taxon>Chytridiomycota incertae sedis</taxon>
        <taxon>Chytridiomycetes</taxon>
        <taxon>Chytridiales</taxon>
        <taxon>Chytriomycetaceae</taxon>
        <taxon>Chytriomyces</taxon>
    </lineage>
</organism>
<gene>
    <name evidence="8" type="ORF">CcCBS67573_g02422</name>
</gene>
<dbReference type="STRING" id="246404.A0A507FLJ0"/>
<dbReference type="SUPFAM" id="SSF52096">
    <property type="entry name" value="ClpP/crotonase"/>
    <property type="match status" value="1"/>
</dbReference>
<evidence type="ECO:0000259" key="7">
    <source>
        <dbReference type="Pfam" id="PF16113"/>
    </source>
</evidence>
<dbReference type="OrthoDB" id="1737613at2759"/>
<reference evidence="8 9" key="1">
    <citation type="journal article" date="2019" name="Sci. Rep.">
        <title>Comparative genomics of chytrid fungi reveal insights into the obligate biotrophic and pathogenic lifestyle of Synchytrium endobioticum.</title>
        <authorList>
            <person name="van de Vossenberg B.T.L.H."/>
            <person name="Warris S."/>
            <person name="Nguyen H.D.T."/>
            <person name="van Gent-Pelzer M.P.E."/>
            <person name="Joly D.L."/>
            <person name="van de Geest H.C."/>
            <person name="Bonants P.J.M."/>
            <person name="Smith D.S."/>
            <person name="Levesque C.A."/>
            <person name="van der Lee T.A.J."/>
        </authorList>
    </citation>
    <scope>NUCLEOTIDE SEQUENCE [LARGE SCALE GENOMIC DNA]</scope>
    <source>
        <strain evidence="8 9">CBS 675.73</strain>
    </source>
</reference>